<evidence type="ECO:0000313" key="3">
    <source>
        <dbReference type="EMBL" id="VEL36459.1"/>
    </source>
</evidence>
<feature type="region of interest" description="Disordered" evidence="1">
    <location>
        <begin position="23"/>
        <end position="85"/>
    </location>
</feature>
<feature type="signal peptide" evidence="2">
    <location>
        <begin position="1"/>
        <end position="23"/>
    </location>
</feature>
<dbReference type="Proteomes" id="UP000784294">
    <property type="component" value="Unassembled WGS sequence"/>
</dbReference>
<gene>
    <name evidence="3" type="ORF">PXEA_LOCUS29899</name>
</gene>
<reference evidence="3" key="1">
    <citation type="submission" date="2018-11" db="EMBL/GenBank/DDBJ databases">
        <authorList>
            <consortium name="Pathogen Informatics"/>
        </authorList>
    </citation>
    <scope>NUCLEOTIDE SEQUENCE</scope>
</reference>
<evidence type="ECO:0000256" key="1">
    <source>
        <dbReference type="SAM" id="MobiDB-lite"/>
    </source>
</evidence>
<feature type="chain" id="PRO_5018781677" evidence="2">
    <location>
        <begin position="24"/>
        <end position="115"/>
    </location>
</feature>
<proteinExistence type="predicted"/>
<evidence type="ECO:0000313" key="4">
    <source>
        <dbReference type="Proteomes" id="UP000784294"/>
    </source>
</evidence>
<organism evidence="3 4">
    <name type="scientific">Protopolystoma xenopodis</name>
    <dbReference type="NCBI Taxonomy" id="117903"/>
    <lineage>
        <taxon>Eukaryota</taxon>
        <taxon>Metazoa</taxon>
        <taxon>Spiralia</taxon>
        <taxon>Lophotrochozoa</taxon>
        <taxon>Platyhelminthes</taxon>
        <taxon>Monogenea</taxon>
        <taxon>Polyopisthocotylea</taxon>
        <taxon>Polystomatidea</taxon>
        <taxon>Polystomatidae</taxon>
        <taxon>Protopolystoma</taxon>
    </lineage>
</organism>
<comment type="caution">
    <text evidence="3">The sequence shown here is derived from an EMBL/GenBank/DDBJ whole genome shotgun (WGS) entry which is preliminary data.</text>
</comment>
<dbReference type="EMBL" id="CAAALY010252261">
    <property type="protein sequence ID" value="VEL36459.1"/>
    <property type="molecule type" value="Genomic_DNA"/>
</dbReference>
<dbReference type="AlphaFoldDB" id="A0A3S5AGG2"/>
<protein>
    <submittedName>
        <fullName evidence="3">Uncharacterized protein</fullName>
    </submittedName>
</protein>
<sequence length="115" mass="12097">MRVRMRFVPALVAVCLQARLATGEGGTCNDPFRPVDTPLDARLPGPSSPSKCPTGRPRVESSGLSTNPRPPDGPDSVSSNRPHSAGQKVSLLLVSDSLALMAFQQTLFADAVAIN</sequence>
<keyword evidence="4" id="KW-1185">Reference proteome</keyword>
<keyword evidence="2" id="KW-0732">Signal</keyword>
<name>A0A3S5AGG2_9PLAT</name>
<evidence type="ECO:0000256" key="2">
    <source>
        <dbReference type="SAM" id="SignalP"/>
    </source>
</evidence>
<accession>A0A3S5AGG2</accession>